<protein>
    <submittedName>
        <fullName evidence="3">HEPN domain-containing protein</fullName>
    </submittedName>
</protein>
<name>A0A7C2GDQ0_9DEIN</name>
<gene>
    <name evidence="3" type="ORF">ENP73_04585</name>
</gene>
<dbReference type="SMART" id="SM00748">
    <property type="entry name" value="HEPN"/>
    <property type="match status" value="1"/>
</dbReference>
<dbReference type="PANTHER" id="PTHR43449">
    <property type="entry name" value="NUCLEOTIDYLTRANSFERASE"/>
    <property type="match status" value="1"/>
</dbReference>
<dbReference type="EMBL" id="DSKL01000187">
    <property type="protein sequence ID" value="HEH82270.1"/>
    <property type="molecule type" value="Genomic_DNA"/>
</dbReference>
<evidence type="ECO:0000256" key="1">
    <source>
        <dbReference type="SAM" id="MobiDB-lite"/>
    </source>
</evidence>
<dbReference type="Gene3D" id="3.30.460.10">
    <property type="entry name" value="Beta Polymerase, domain 2"/>
    <property type="match status" value="1"/>
</dbReference>
<accession>A0A7C2GDQ0</accession>
<feature type="domain" description="HEPN" evidence="2">
    <location>
        <begin position="6"/>
        <end position="109"/>
    </location>
</feature>
<dbReference type="AlphaFoldDB" id="A0A7C2GDQ0"/>
<dbReference type="CDD" id="cd05403">
    <property type="entry name" value="NT_KNTase_like"/>
    <property type="match status" value="1"/>
</dbReference>
<feature type="region of interest" description="Disordered" evidence="1">
    <location>
        <begin position="1"/>
        <end position="20"/>
    </location>
</feature>
<proteinExistence type="predicted"/>
<evidence type="ECO:0000313" key="3">
    <source>
        <dbReference type="EMBL" id="HEH82270.1"/>
    </source>
</evidence>
<dbReference type="InterPro" id="IPR041633">
    <property type="entry name" value="Polbeta"/>
</dbReference>
<dbReference type="Pfam" id="PF18765">
    <property type="entry name" value="Polbeta"/>
    <property type="match status" value="1"/>
</dbReference>
<dbReference type="GO" id="GO:0016779">
    <property type="term" value="F:nucleotidyltransferase activity"/>
    <property type="evidence" value="ECO:0007669"/>
    <property type="project" value="InterPro"/>
</dbReference>
<dbReference type="SUPFAM" id="SSF81301">
    <property type="entry name" value="Nucleotidyltransferase"/>
    <property type="match status" value="1"/>
</dbReference>
<organism evidence="3">
    <name type="scientific">Thermus islandicus</name>
    <dbReference type="NCBI Taxonomy" id="540988"/>
    <lineage>
        <taxon>Bacteria</taxon>
        <taxon>Thermotogati</taxon>
        <taxon>Deinococcota</taxon>
        <taxon>Deinococci</taxon>
        <taxon>Thermales</taxon>
        <taxon>Thermaceae</taxon>
        <taxon>Thermus</taxon>
    </lineage>
</organism>
<dbReference type="PANTHER" id="PTHR43449:SF3">
    <property type="entry name" value="POLYMERASE NUCLEOTIDYL TRANSFERASE DOMAIN-CONTAINING PROTEIN"/>
    <property type="match status" value="1"/>
</dbReference>
<evidence type="ECO:0000259" key="2">
    <source>
        <dbReference type="SMART" id="SM00748"/>
    </source>
</evidence>
<dbReference type="Pfam" id="PF05168">
    <property type="entry name" value="HEPN"/>
    <property type="match status" value="1"/>
</dbReference>
<dbReference type="InterPro" id="IPR007842">
    <property type="entry name" value="HEPN_dom"/>
</dbReference>
<reference evidence="3" key="1">
    <citation type="journal article" date="2020" name="mSystems">
        <title>Genome- and Community-Level Interaction Insights into Carbon Utilization and Element Cycling Functions of Hydrothermarchaeota in Hydrothermal Sediment.</title>
        <authorList>
            <person name="Zhou Z."/>
            <person name="Liu Y."/>
            <person name="Xu W."/>
            <person name="Pan J."/>
            <person name="Luo Z.H."/>
            <person name="Li M."/>
        </authorList>
    </citation>
    <scope>NUCLEOTIDE SEQUENCE [LARGE SCALE GENOMIC DNA]</scope>
    <source>
        <strain evidence="3">SpSt-246</strain>
    </source>
</reference>
<comment type="caution">
    <text evidence="3">The sequence shown here is derived from an EMBL/GenBank/DDBJ whole genome shotgun (WGS) entry which is preliminary data.</text>
</comment>
<dbReference type="InterPro" id="IPR043519">
    <property type="entry name" value="NT_sf"/>
</dbReference>
<dbReference type="SUPFAM" id="SSF81593">
    <property type="entry name" value="Nucleotidyltransferase substrate binding subunit/domain"/>
    <property type="match status" value="1"/>
</dbReference>
<sequence>MDREEFAQARHTLASGEQDRQEEEYDWASCKAHQAAEYALKGLLRGLGRPTFGHALLRLIQALREAGVEAQVFLYGSVARGNFNGESDIDLLVVSPNLPKEPLERLALLQGMNAGWVEARGLTPEEFSRLKVKGALWWLEGAIEL</sequence>